<evidence type="ECO:0000313" key="3">
    <source>
        <dbReference type="Proteomes" id="UP001432027"/>
    </source>
</evidence>
<organism evidence="2 3">
    <name type="scientific">Pristionchus entomophagus</name>
    <dbReference type="NCBI Taxonomy" id="358040"/>
    <lineage>
        <taxon>Eukaryota</taxon>
        <taxon>Metazoa</taxon>
        <taxon>Ecdysozoa</taxon>
        <taxon>Nematoda</taxon>
        <taxon>Chromadorea</taxon>
        <taxon>Rhabditida</taxon>
        <taxon>Rhabditina</taxon>
        <taxon>Diplogasteromorpha</taxon>
        <taxon>Diplogasteroidea</taxon>
        <taxon>Neodiplogasteridae</taxon>
        <taxon>Pristionchus</taxon>
    </lineage>
</organism>
<protein>
    <recommendedName>
        <fullName evidence="4">Gamma-secretase subunit PEN-2</fullName>
    </recommendedName>
</protein>
<keyword evidence="3" id="KW-1185">Reference proteome</keyword>
<evidence type="ECO:0000313" key="2">
    <source>
        <dbReference type="EMBL" id="GMS86729.1"/>
    </source>
</evidence>
<reference evidence="2" key="1">
    <citation type="submission" date="2023-10" db="EMBL/GenBank/DDBJ databases">
        <title>Genome assembly of Pristionchus species.</title>
        <authorList>
            <person name="Yoshida K."/>
            <person name="Sommer R.J."/>
        </authorList>
    </citation>
    <scope>NUCLEOTIDE SEQUENCE</scope>
    <source>
        <strain evidence="2">RS0144</strain>
    </source>
</reference>
<feature type="transmembrane region" description="Helical" evidence="1">
    <location>
        <begin position="57"/>
        <end position="79"/>
    </location>
</feature>
<comment type="caution">
    <text evidence="2">The sequence shown here is derived from an EMBL/GenBank/DDBJ whole genome shotgun (WGS) entry which is preliminary data.</text>
</comment>
<accession>A0AAV5SZI1</accession>
<sequence>RSIDKMDFSKQSDEKKAHFCKRYTIIGAFCLPFVWLTSLVIFSSFALKGEPSIHRTIVRKCLLLTLIGVLGWTVALIGWETTFQHARTMHAVWTETWSFLLPIGKF</sequence>
<name>A0AAV5SZI1_9BILA</name>
<gene>
    <name evidence="2" type="ORF">PENTCL1PPCAC_8904</name>
</gene>
<proteinExistence type="predicted"/>
<keyword evidence="1" id="KW-0472">Membrane</keyword>
<keyword evidence="1" id="KW-1133">Transmembrane helix</keyword>
<feature type="transmembrane region" description="Helical" evidence="1">
    <location>
        <begin position="23"/>
        <end position="45"/>
    </location>
</feature>
<dbReference type="EMBL" id="BTSX01000002">
    <property type="protein sequence ID" value="GMS86729.1"/>
    <property type="molecule type" value="Genomic_DNA"/>
</dbReference>
<dbReference type="InterPro" id="IPR019379">
    <property type="entry name" value="Gamma_Secretase_Asp_P_PEN2"/>
</dbReference>
<dbReference type="Pfam" id="PF10251">
    <property type="entry name" value="PEN-2"/>
    <property type="match status" value="1"/>
</dbReference>
<feature type="non-terminal residue" evidence="2">
    <location>
        <position position="1"/>
    </location>
</feature>
<dbReference type="Proteomes" id="UP001432027">
    <property type="component" value="Unassembled WGS sequence"/>
</dbReference>
<evidence type="ECO:0000256" key="1">
    <source>
        <dbReference type="SAM" id="Phobius"/>
    </source>
</evidence>
<dbReference type="AlphaFoldDB" id="A0AAV5SZI1"/>
<evidence type="ECO:0008006" key="4">
    <source>
        <dbReference type="Google" id="ProtNLM"/>
    </source>
</evidence>
<keyword evidence="1" id="KW-0812">Transmembrane</keyword>